<dbReference type="PROSITE" id="PS50977">
    <property type="entry name" value="HTH_TETR_2"/>
    <property type="match status" value="1"/>
</dbReference>
<reference evidence="6 7" key="1">
    <citation type="submission" date="2019-07" db="EMBL/GenBank/DDBJ databases">
        <title>complete genome sequencing of Ornithinimicrobium sp. H23M54.</title>
        <authorList>
            <person name="Bae J.-W."/>
            <person name="Lee S.-Y."/>
        </authorList>
    </citation>
    <scope>NUCLEOTIDE SEQUENCE [LARGE SCALE GENOMIC DNA]</scope>
    <source>
        <strain evidence="6 7">H23M54</strain>
    </source>
</reference>
<dbReference type="Proteomes" id="UP000315395">
    <property type="component" value="Chromosome"/>
</dbReference>
<evidence type="ECO:0000313" key="7">
    <source>
        <dbReference type="Proteomes" id="UP000315395"/>
    </source>
</evidence>
<dbReference type="PANTHER" id="PTHR30055:SF234">
    <property type="entry name" value="HTH-TYPE TRANSCRIPTIONAL REGULATOR BETI"/>
    <property type="match status" value="1"/>
</dbReference>
<evidence type="ECO:0000256" key="4">
    <source>
        <dbReference type="PROSITE-ProRule" id="PRU00335"/>
    </source>
</evidence>
<evidence type="ECO:0000259" key="5">
    <source>
        <dbReference type="PROSITE" id="PS50977"/>
    </source>
</evidence>
<evidence type="ECO:0000256" key="3">
    <source>
        <dbReference type="ARBA" id="ARBA00023163"/>
    </source>
</evidence>
<dbReference type="SUPFAM" id="SSF46689">
    <property type="entry name" value="Homeodomain-like"/>
    <property type="match status" value="1"/>
</dbReference>
<dbReference type="InterPro" id="IPR009057">
    <property type="entry name" value="Homeodomain-like_sf"/>
</dbReference>
<evidence type="ECO:0000256" key="2">
    <source>
        <dbReference type="ARBA" id="ARBA00023125"/>
    </source>
</evidence>
<dbReference type="RefSeq" id="WP_143783467.1">
    <property type="nucleotide sequence ID" value="NZ_CP041616.1"/>
</dbReference>
<name>A0A516GBR1_9MICO</name>
<dbReference type="GO" id="GO:0000976">
    <property type="term" value="F:transcription cis-regulatory region binding"/>
    <property type="evidence" value="ECO:0007669"/>
    <property type="project" value="TreeGrafter"/>
</dbReference>
<dbReference type="InterPro" id="IPR001647">
    <property type="entry name" value="HTH_TetR"/>
</dbReference>
<keyword evidence="2 4" id="KW-0238">DNA-binding</keyword>
<dbReference type="EMBL" id="CP041616">
    <property type="protein sequence ID" value="QDO88790.1"/>
    <property type="molecule type" value="Genomic_DNA"/>
</dbReference>
<feature type="DNA-binding region" description="H-T-H motif" evidence="4">
    <location>
        <begin position="32"/>
        <end position="51"/>
    </location>
</feature>
<feature type="domain" description="HTH tetR-type" evidence="5">
    <location>
        <begin position="9"/>
        <end position="69"/>
    </location>
</feature>
<gene>
    <name evidence="6" type="ORF">FNH13_11035</name>
</gene>
<dbReference type="GO" id="GO:0003700">
    <property type="term" value="F:DNA-binding transcription factor activity"/>
    <property type="evidence" value="ECO:0007669"/>
    <property type="project" value="TreeGrafter"/>
</dbReference>
<dbReference type="Gene3D" id="1.10.357.10">
    <property type="entry name" value="Tetracycline Repressor, domain 2"/>
    <property type="match status" value="1"/>
</dbReference>
<dbReference type="InterPro" id="IPR050109">
    <property type="entry name" value="HTH-type_TetR-like_transc_reg"/>
</dbReference>
<dbReference type="InterPro" id="IPR036271">
    <property type="entry name" value="Tet_transcr_reg_TetR-rel_C_sf"/>
</dbReference>
<keyword evidence="7" id="KW-1185">Reference proteome</keyword>
<proteinExistence type="predicted"/>
<dbReference type="AlphaFoldDB" id="A0A516GBR1"/>
<keyword evidence="3" id="KW-0804">Transcription</keyword>
<protein>
    <submittedName>
        <fullName evidence="6">TetR/AcrR family transcriptional regulator</fullName>
    </submittedName>
</protein>
<evidence type="ECO:0000256" key="1">
    <source>
        <dbReference type="ARBA" id="ARBA00023015"/>
    </source>
</evidence>
<dbReference type="OrthoDB" id="3819648at2"/>
<dbReference type="KEGG" id="orz:FNH13_11035"/>
<dbReference type="PANTHER" id="PTHR30055">
    <property type="entry name" value="HTH-TYPE TRANSCRIPTIONAL REGULATOR RUTR"/>
    <property type="match status" value="1"/>
</dbReference>
<keyword evidence="1" id="KW-0805">Transcription regulation</keyword>
<dbReference type="Pfam" id="PF00440">
    <property type="entry name" value="TetR_N"/>
    <property type="match status" value="1"/>
</dbReference>
<accession>A0A516GBR1</accession>
<sequence>MPTASAARSLTRDDWLDAAMSAMAHGGVRGIRVEPLAKAMRTSKGSFYWHFRDRADLIEATLERWEQLETDRVIEVVESTSHPRERLRRLLAIAHRQDARRPDPSVALTGDHDDELVRVVLERVTARRIGFVAEQLVAQGIAPEEAARRATLAYTSYLGYAALVRSAPGALPADRSVQRYIESVLTVLVSATTEHRGDG</sequence>
<organism evidence="6 7">
    <name type="scientific">Ornithinimicrobium ciconiae</name>
    <dbReference type="NCBI Taxonomy" id="2594265"/>
    <lineage>
        <taxon>Bacteria</taxon>
        <taxon>Bacillati</taxon>
        <taxon>Actinomycetota</taxon>
        <taxon>Actinomycetes</taxon>
        <taxon>Micrococcales</taxon>
        <taxon>Ornithinimicrobiaceae</taxon>
        <taxon>Ornithinimicrobium</taxon>
    </lineage>
</organism>
<evidence type="ECO:0000313" key="6">
    <source>
        <dbReference type="EMBL" id="QDO88790.1"/>
    </source>
</evidence>
<dbReference type="SUPFAM" id="SSF48498">
    <property type="entry name" value="Tetracyclin repressor-like, C-terminal domain"/>
    <property type="match status" value="1"/>
</dbReference>